<evidence type="ECO:0000259" key="4">
    <source>
        <dbReference type="PROSITE" id="PS01124"/>
    </source>
</evidence>
<keyword evidence="6" id="KW-1185">Reference proteome</keyword>
<proteinExistence type="predicted"/>
<organism evidence="5 6">
    <name type="scientific">Pedobacter westerhofensis</name>
    <dbReference type="NCBI Taxonomy" id="425512"/>
    <lineage>
        <taxon>Bacteria</taxon>
        <taxon>Pseudomonadati</taxon>
        <taxon>Bacteroidota</taxon>
        <taxon>Sphingobacteriia</taxon>
        <taxon>Sphingobacteriales</taxon>
        <taxon>Sphingobacteriaceae</taxon>
        <taxon>Pedobacter</taxon>
    </lineage>
</organism>
<dbReference type="GO" id="GO:0043565">
    <property type="term" value="F:sequence-specific DNA binding"/>
    <property type="evidence" value="ECO:0007669"/>
    <property type="project" value="InterPro"/>
</dbReference>
<dbReference type="GO" id="GO:0003700">
    <property type="term" value="F:DNA-binding transcription factor activity"/>
    <property type="evidence" value="ECO:0007669"/>
    <property type="project" value="InterPro"/>
</dbReference>
<dbReference type="AlphaFoldDB" id="A0A521BQH0"/>
<evidence type="ECO:0000256" key="2">
    <source>
        <dbReference type="ARBA" id="ARBA00023125"/>
    </source>
</evidence>
<feature type="domain" description="HTH araC/xylS-type" evidence="4">
    <location>
        <begin position="174"/>
        <end position="272"/>
    </location>
</feature>
<dbReference type="SMART" id="SM00342">
    <property type="entry name" value="HTH_ARAC"/>
    <property type="match status" value="1"/>
</dbReference>
<evidence type="ECO:0000256" key="3">
    <source>
        <dbReference type="ARBA" id="ARBA00023163"/>
    </source>
</evidence>
<dbReference type="RefSeq" id="WP_142527187.1">
    <property type="nucleotide sequence ID" value="NZ_CBCSJO010000003.1"/>
</dbReference>
<accession>A0A521BQH0</accession>
<evidence type="ECO:0000256" key="1">
    <source>
        <dbReference type="ARBA" id="ARBA00023015"/>
    </source>
</evidence>
<dbReference type="PANTHER" id="PTHR43280">
    <property type="entry name" value="ARAC-FAMILY TRANSCRIPTIONAL REGULATOR"/>
    <property type="match status" value="1"/>
</dbReference>
<dbReference type="InterPro" id="IPR009057">
    <property type="entry name" value="Homeodomain-like_sf"/>
</dbReference>
<evidence type="ECO:0000313" key="6">
    <source>
        <dbReference type="Proteomes" id="UP000320300"/>
    </source>
</evidence>
<dbReference type="SUPFAM" id="SSF46689">
    <property type="entry name" value="Homeodomain-like"/>
    <property type="match status" value="1"/>
</dbReference>
<dbReference type="InterPro" id="IPR018060">
    <property type="entry name" value="HTH_AraC"/>
</dbReference>
<dbReference type="Proteomes" id="UP000320300">
    <property type="component" value="Unassembled WGS sequence"/>
</dbReference>
<dbReference type="Pfam" id="PF12833">
    <property type="entry name" value="HTH_18"/>
    <property type="match status" value="1"/>
</dbReference>
<dbReference type="PROSITE" id="PS01124">
    <property type="entry name" value="HTH_ARAC_FAMILY_2"/>
    <property type="match status" value="1"/>
</dbReference>
<keyword evidence="3" id="KW-0804">Transcription</keyword>
<dbReference type="EMBL" id="FXTN01000002">
    <property type="protein sequence ID" value="SMO49305.1"/>
    <property type="molecule type" value="Genomic_DNA"/>
</dbReference>
<name>A0A521BQH0_9SPHI</name>
<evidence type="ECO:0000313" key="5">
    <source>
        <dbReference type="EMBL" id="SMO49305.1"/>
    </source>
</evidence>
<protein>
    <submittedName>
        <fullName evidence="5">AraC-type DNA-binding protein</fullName>
    </submittedName>
</protein>
<dbReference type="PANTHER" id="PTHR43280:SF32">
    <property type="entry name" value="TRANSCRIPTIONAL REGULATORY PROTEIN"/>
    <property type="match status" value="1"/>
</dbReference>
<sequence length="278" mass="32018">MIDNESPYAFSISDHDNKKFEQETPVRLFHNRILFVRQGSGVLTIDDFEFSIAANQIFLMATDQILHIAAGSVISGYELNFDEFFWEKAPASASNCKSVLFDNAAVNQLLPLGTSDYQEIEPMFTALWAEEQKPDYINKADVLAAYLKIMMIKIANVTAALKEGFDGYEYQQYRQFYDLISKDFMVSHEVDYYAALLNISARKLTTLCKRYSGKGAKDLINRQLMMEAKRFLQFSSNPVKDIAYQLRFSTPEQFSHFFKKNASQSPQHYRSRLVKTDM</sequence>
<gene>
    <name evidence="5" type="ORF">SAMN06265348_102544</name>
</gene>
<dbReference type="OrthoDB" id="931734at2"/>
<reference evidence="5 6" key="1">
    <citation type="submission" date="2017-05" db="EMBL/GenBank/DDBJ databases">
        <authorList>
            <person name="Varghese N."/>
            <person name="Submissions S."/>
        </authorList>
    </citation>
    <scope>NUCLEOTIDE SEQUENCE [LARGE SCALE GENOMIC DNA]</scope>
    <source>
        <strain evidence="5 6">DSM 19036</strain>
    </source>
</reference>
<dbReference type="Gene3D" id="1.10.10.60">
    <property type="entry name" value="Homeodomain-like"/>
    <property type="match status" value="1"/>
</dbReference>
<keyword evidence="2 5" id="KW-0238">DNA-binding</keyword>
<keyword evidence="1" id="KW-0805">Transcription regulation</keyword>